<dbReference type="Proteomes" id="UP001218246">
    <property type="component" value="Unassembled WGS sequence"/>
</dbReference>
<name>A0ABT6H4Q7_9BACI</name>
<dbReference type="RefSeq" id="WP_124565401.1">
    <property type="nucleotide sequence ID" value="NZ_JARRRY010000003.1"/>
</dbReference>
<keyword evidence="3" id="KW-1185">Reference proteome</keyword>
<dbReference type="EMBL" id="JARULN010000005">
    <property type="protein sequence ID" value="MDG5753967.1"/>
    <property type="molecule type" value="Genomic_DNA"/>
</dbReference>
<evidence type="ECO:0000313" key="2">
    <source>
        <dbReference type="EMBL" id="MDG5753967.1"/>
    </source>
</evidence>
<reference evidence="2 3" key="1">
    <citation type="submission" date="2023-04" db="EMBL/GenBank/DDBJ databases">
        <title>Ectobacillus antri isolated from activated sludge.</title>
        <authorList>
            <person name="Yan P."/>
            <person name="Liu X."/>
        </authorList>
    </citation>
    <scope>NUCLEOTIDE SEQUENCE [LARGE SCALE GENOMIC DNA]</scope>
    <source>
        <strain evidence="2 3">C18H</strain>
    </source>
</reference>
<sequence>MGKKNKSKRFVQQGSDAVMKHDEKIPYHLTLAEAEAQKERNNSSLGGI</sequence>
<evidence type="ECO:0000256" key="1">
    <source>
        <dbReference type="SAM" id="MobiDB-lite"/>
    </source>
</evidence>
<proteinExistence type="predicted"/>
<organism evidence="2 3">
    <name type="scientific">Ectobacillus antri</name>
    <dbReference type="NCBI Taxonomy" id="2486280"/>
    <lineage>
        <taxon>Bacteria</taxon>
        <taxon>Bacillati</taxon>
        <taxon>Bacillota</taxon>
        <taxon>Bacilli</taxon>
        <taxon>Bacillales</taxon>
        <taxon>Bacillaceae</taxon>
        <taxon>Ectobacillus</taxon>
    </lineage>
</organism>
<evidence type="ECO:0000313" key="3">
    <source>
        <dbReference type="Proteomes" id="UP001218246"/>
    </source>
</evidence>
<protein>
    <submittedName>
        <fullName evidence="2">Competence protein</fullName>
    </submittedName>
</protein>
<feature type="region of interest" description="Disordered" evidence="1">
    <location>
        <begin position="1"/>
        <end position="22"/>
    </location>
</feature>
<gene>
    <name evidence="2" type="ORF">P6P90_08265</name>
</gene>
<comment type="caution">
    <text evidence="2">The sequence shown here is derived from an EMBL/GenBank/DDBJ whole genome shotgun (WGS) entry which is preliminary data.</text>
</comment>
<accession>A0ABT6H4Q7</accession>